<proteinExistence type="predicted"/>
<keyword evidence="1" id="KW-0472">Membrane</keyword>
<evidence type="ECO:0000256" key="1">
    <source>
        <dbReference type="SAM" id="Phobius"/>
    </source>
</evidence>
<keyword evidence="3" id="KW-1185">Reference proteome</keyword>
<protein>
    <submittedName>
        <fullName evidence="2">Uncharacterized protein</fullName>
    </submittedName>
</protein>
<dbReference type="HOGENOM" id="CLU_924688_0_0_1"/>
<dbReference type="Proteomes" id="UP000002059">
    <property type="component" value="Partially assembled WGS sequence"/>
</dbReference>
<keyword evidence="1" id="KW-0812">Transmembrane</keyword>
<keyword evidence="1" id="KW-1133">Transmembrane helix</keyword>
<dbReference type="EMBL" id="KN293998">
    <property type="protein sequence ID" value="EEH41051.2"/>
    <property type="molecule type" value="Genomic_DNA"/>
</dbReference>
<gene>
    <name evidence="2" type="ORF">PAAG_03337</name>
</gene>
<sequence length="301" mass="32924">MGESGQVMKVKRVRRPYALVSVFPGRKSASDNILRNTKRRFHEKASAFRIDEWKKLQRPRGEEKEKVLPTNIVDGGLISRGNGMGEVYELGLRISSNEKWTSGGPDWGVRADRVPVFETVPSETSFKVSLSGRLAVIWGPRSGRVFQESASYVVDVQHLVVVRPHKAGAEKPEARHSSGLKLAGVKMGTFFKRRGGSGTVLYCGVACCLAVLLVLASSASSPAAAAAVAAVDDDGDVRLVFFFVGFFGARCWVNVAEPKQQRMTKLPLPKPNLLTGTTAQLHPFIQSCPVQCVQPVPRRHD</sequence>
<dbReference type="GeneID" id="9098296"/>
<reference evidence="2 3" key="1">
    <citation type="journal article" date="2011" name="PLoS Genet.">
        <title>Comparative genomic analysis of human fungal pathogens causing paracoccidioidomycosis.</title>
        <authorList>
            <person name="Desjardins C.A."/>
            <person name="Champion M.D."/>
            <person name="Holder J.W."/>
            <person name="Muszewska A."/>
            <person name="Goldberg J."/>
            <person name="Bailao A.M."/>
            <person name="Brigido M.M."/>
            <person name="Ferreira M.E."/>
            <person name="Garcia A.M."/>
            <person name="Grynberg M."/>
            <person name="Gujja S."/>
            <person name="Heiman D.I."/>
            <person name="Henn M.R."/>
            <person name="Kodira C.D."/>
            <person name="Leon-Narvaez H."/>
            <person name="Longo L.V."/>
            <person name="Ma L.J."/>
            <person name="Malavazi I."/>
            <person name="Matsuo A.L."/>
            <person name="Morais F.V."/>
            <person name="Pereira M."/>
            <person name="Rodriguez-Brito S."/>
            <person name="Sakthikumar S."/>
            <person name="Salem-Izacc S.M."/>
            <person name="Sykes S.M."/>
            <person name="Teixeira M.M."/>
            <person name="Vallejo M.C."/>
            <person name="Walter M.E."/>
            <person name="Yandava C."/>
            <person name="Young S."/>
            <person name="Zeng Q."/>
            <person name="Zucker J."/>
            <person name="Felipe M.S."/>
            <person name="Goldman G.H."/>
            <person name="Haas B.J."/>
            <person name="McEwen J.G."/>
            <person name="Nino-Vega G."/>
            <person name="Puccia R."/>
            <person name="San-Blas G."/>
            <person name="Soares C.M."/>
            <person name="Birren B.W."/>
            <person name="Cuomo C.A."/>
        </authorList>
    </citation>
    <scope>NUCLEOTIDE SEQUENCE [LARGE SCALE GENOMIC DNA]</scope>
    <source>
        <strain evidence="3">ATCC MYA-826 / Pb01</strain>
    </source>
</reference>
<organism evidence="2 3">
    <name type="scientific">Paracoccidioides lutzii (strain ATCC MYA-826 / Pb01)</name>
    <name type="common">Paracoccidioides brasiliensis</name>
    <dbReference type="NCBI Taxonomy" id="502779"/>
    <lineage>
        <taxon>Eukaryota</taxon>
        <taxon>Fungi</taxon>
        <taxon>Dikarya</taxon>
        <taxon>Ascomycota</taxon>
        <taxon>Pezizomycotina</taxon>
        <taxon>Eurotiomycetes</taxon>
        <taxon>Eurotiomycetidae</taxon>
        <taxon>Onygenales</taxon>
        <taxon>Ajellomycetaceae</taxon>
        <taxon>Paracoccidioides</taxon>
    </lineage>
</organism>
<dbReference type="VEuPathDB" id="FungiDB:PAAG_03337"/>
<evidence type="ECO:0000313" key="2">
    <source>
        <dbReference type="EMBL" id="EEH41051.2"/>
    </source>
</evidence>
<accession>C1GWW3</accession>
<name>C1GWW3_PARBA</name>
<feature type="transmembrane region" description="Helical" evidence="1">
    <location>
        <begin position="200"/>
        <end position="219"/>
    </location>
</feature>
<evidence type="ECO:0000313" key="3">
    <source>
        <dbReference type="Proteomes" id="UP000002059"/>
    </source>
</evidence>
<dbReference type="RefSeq" id="XP_015701906.1">
    <property type="nucleotide sequence ID" value="XM_015844932.1"/>
</dbReference>
<dbReference type="AlphaFoldDB" id="C1GWW3"/>
<feature type="transmembrane region" description="Helical" evidence="1">
    <location>
        <begin position="239"/>
        <end position="256"/>
    </location>
</feature>
<dbReference type="KEGG" id="pbl:PAAG_03337"/>